<name>F8PUP9_SERL3</name>
<evidence type="ECO:0000313" key="2">
    <source>
        <dbReference type="EMBL" id="EGO00457.1"/>
    </source>
</evidence>
<keyword evidence="3" id="KW-1185">Reference proteome</keyword>
<dbReference type="AlphaFoldDB" id="F8PUP9"/>
<reference evidence="3" key="1">
    <citation type="journal article" date="2011" name="Science">
        <title>The plant cell wall-decomposing machinery underlies the functional diversity of forest fungi.</title>
        <authorList>
            <person name="Eastwood D.C."/>
            <person name="Floudas D."/>
            <person name="Binder M."/>
            <person name="Majcherczyk A."/>
            <person name="Schneider P."/>
            <person name="Aerts A."/>
            <person name="Asiegbu F.O."/>
            <person name="Baker S.E."/>
            <person name="Barry K."/>
            <person name="Bendiksby M."/>
            <person name="Blumentritt M."/>
            <person name="Coutinho P.M."/>
            <person name="Cullen D."/>
            <person name="de Vries R.P."/>
            <person name="Gathman A."/>
            <person name="Goodell B."/>
            <person name="Henrissat B."/>
            <person name="Ihrmark K."/>
            <person name="Kauserud H."/>
            <person name="Kohler A."/>
            <person name="LaButti K."/>
            <person name="Lapidus A."/>
            <person name="Lavin J.L."/>
            <person name="Lee Y.-H."/>
            <person name="Lindquist E."/>
            <person name="Lilly W."/>
            <person name="Lucas S."/>
            <person name="Morin E."/>
            <person name="Murat C."/>
            <person name="Oguiza J.A."/>
            <person name="Park J."/>
            <person name="Pisabarro A.G."/>
            <person name="Riley R."/>
            <person name="Rosling A."/>
            <person name="Salamov A."/>
            <person name="Schmidt O."/>
            <person name="Schmutz J."/>
            <person name="Skrede I."/>
            <person name="Stenlid J."/>
            <person name="Wiebenga A."/>
            <person name="Xie X."/>
            <person name="Kuees U."/>
            <person name="Hibbett D.S."/>
            <person name="Hoffmeister D."/>
            <person name="Hoegberg N."/>
            <person name="Martin F."/>
            <person name="Grigoriev I.V."/>
            <person name="Watkinson S.C."/>
        </authorList>
    </citation>
    <scope>NUCLEOTIDE SEQUENCE [LARGE SCALE GENOMIC DNA]</scope>
    <source>
        <strain evidence="3">strain S7.3</strain>
    </source>
</reference>
<organism evidence="3">
    <name type="scientific">Serpula lacrymans var. lacrymans (strain S7.3)</name>
    <name type="common">Dry rot fungus</name>
    <dbReference type="NCBI Taxonomy" id="936435"/>
    <lineage>
        <taxon>Eukaryota</taxon>
        <taxon>Fungi</taxon>
        <taxon>Dikarya</taxon>
        <taxon>Basidiomycota</taxon>
        <taxon>Agaricomycotina</taxon>
        <taxon>Agaricomycetes</taxon>
        <taxon>Agaricomycetidae</taxon>
        <taxon>Boletales</taxon>
        <taxon>Coniophorineae</taxon>
        <taxon>Serpulaceae</taxon>
        <taxon>Serpula</taxon>
    </lineage>
</organism>
<accession>F8PUP9</accession>
<gene>
    <name evidence="2" type="ORF">SERLA73DRAFT_51797</name>
</gene>
<dbReference type="OMA" id="GIEACIM"/>
<protein>
    <recommendedName>
        <fullName evidence="1">DUF6589 domain-containing protein</fullName>
    </recommendedName>
</protein>
<dbReference type="InParanoid" id="F8PUP9"/>
<dbReference type="HOGENOM" id="CLU_009487_1_0_1"/>
<dbReference type="Pfam" id="PF20231">
    <property type="entry name" value="DUF6589"/>
    <property type="match status" value="1"/>
</dbReference>
<dbReference type="Proteomes" id="UP000008063">
    <property type="component" value="Unassembled WGS sequence"/>
</dbReference>
<sequence>DLGTRKRLQTVQQCQAIEATPWDQFQHVVFIPGLFHLKMAAAKAFWCVFINPTAAREDETSIMRDIAKLYPREVGIFGSKPGFRRMHQLIGHAVACHRLDCWRIEVKKRNSSHHGLEHFTVSKPTFEDLKLIANQLALDYVADHTVSQKQDAQDEQHKNALLFNKYTLLYKELSYTMNAGVIAGIEACIMPWIFIFKATGKHKYATHMLNYLVNVHFKYPLVSLLTFCRKAVQYHILVNPTGKPGNFCGVD</sequence>
<dbReference type="STRING" id="936435.F8PUP9"/>
<feature type="domain" description="DUF6589" evidence="1">
    <location>
        <begin position="1"/>
        <end position="251"/>
    </location>
</feature>
<dbReference type="InterPro" id="IPR046496">
    <property type="entry name" value="DUF6589"/>
</dbReference>
<feature type="non-terminal residue" evidence="2">
    <location>
        <position position="1"/>
    </location>
</feature>
<evidence type="ECO:0000259" key="1">
    <source>
        <dbReference type="Pfam" id="PF20231"/>
    </source>
</evidence>
<dbReference type="EMBL" id="GL945479">
    <property type="protein sequence ID" value="EGO00457.1"/>
    <property type="molecule type" value="Genomic_DNA"/>
</dbReference>
<dbReference type="OrthoDB" id="4743193at2759"/>
<proteinExistence type="predicted"/>
<evidence type="ECO:0000313" key="3">
    <source>
        <dbReference type="Proteomes" id="UP000008063"/>
    </source>
</evidence>